<keyword evidence="4" id="KW-0547">Nucleotide-binding</keyword>
<gene>
    <name evidence="6" type="ORF">CEW87_19055</name>
</gene>
<dbReference type="OrthoDB" id="4829434at2"/>
<evidence type="ECO:0000256" key="5">
    <source>
        <dbReference type="ARBA" id="ARBA00022801"/>
    </source>
</evidence>
<dbReference type="Pfam" id="PF01934">
    <property type="entry name" value="HepT-like"/>
    <property type="match status" value="1"/>
</dbReference>
<protein>
    <submittedName>
        <fullName evidence="6">DUF86 domain-containing protein</fullName>
    </submittedName>
</protein>
<dbReference type="GO" id="GO:0000166">
    <property type="term" value="F:nucleotide binding"/>
    <property type="evidence" value="ECO:0007669"/>
    <property type="project" value="UniProtKB-KW"/>
</dbReference>
<sequence length="123" mass="13781">MNNTARLTLWIEQMREAAGNACSYIDGLDFEAFEHDKRTQQAVVLNLLLIGEVASRITESTPDFSAAHPEIPWAAMRGMRNRIAHGYFELDIKVVWDTVHDAVPELAGKLPRLLQSAGEFDAQ</sequence>
<dbReference type="InterPro" id="IPR051813">
    <property type="entry name" value="HepT_RNase_toxin"/>
</dbReference>
<keyword evidence="1" id="KW-0597">Phosphoprotein</keyword>
<dbReference type="PANTHER" id="PTHR34139">
    <property type="entry name" value="UPF0331 PROTEIN MJ0127"/>
    <property type="match status" value="1"/>
</dbReference>
<keyword evidence="2" id="KW-1277">Toxin-antitoxin system</keyword>
<organism evidence="6 7">
    <name type="scientific">Parazoarcus communis</name>
    <dbReference type="NCBI Taxonomy" id="41977"/>
    <lineage>
        <taxon>Bacteria</taxon>
        <taxon>Pseudomonadati</taxon>
        <taxon>Pseudomonadota</taxon>
        <taxon>Betaproteobacteria</taxon>
        <taxon>Rhodocyclales</taxon>
        <taxon>Zoogloeaceae</taxon>
        <taxon>Parazoarcus</taxon>
    </lineage>
</organism>
<keyword evidence="3" id="KW-0540">Nuclease</keyword>
<dbReference type="AlphaFoldDB" id="A0A2U8H6T6"/>
<reference evidence="6 7" key="1">
    <citation type="submission" date="2017-06" db="EMBL/GenBank/DDBJ databases">
        <title>Azoarcus sp. TSNA42 complete genome sequence.</title>
        <authorList>
            <person name="Woo J.-H."/>
            <person name="Kim H.-S."/>
        </authorList>
    </citation>
    <scope>NUCLEOTIDE SEQUENCE [LARGE SCALE GENOMIC DNA]</scope>
    <source>
        <strain evidence="6 7">TSNA42</strain>
    </source>
</reference>
<dbReference type="Proteomes" id="UP000244902">
    <property type="component" value="Chromosome"/>
</dbReference>
<evidence type="ECO:0000256" key="1">
    <source>
        <dbReference type="ARBA" id="ARBA00022553"/>
    </source>
</evidence>
<dbReference type="RefSeq" id="WP_108975552.1">
    <property type="nucleotide sequence ID" value="NZ_CP022188.1"/>
</dbReference>
<dbReference type="PANTHER" id="PTHR34139:SF1">
    <property type="entry name" value="RNASE MJ1380-RELATED"/>
    <property type="match status" value="1"/>
</dbReference>
<evidence type="ECO:0000313" key="7">
    <source>
        <dbReference type="Proteomes" id="UP000244902"/>
    </source>
</evidence>
<dbReference type="GO" id="GO:0110001">
    <property type="term" value="C:toxin-antitoxin complex"/>
    <property type="evidence" value="ECO:0007669"/>
    <property type="project" value="InterPro"/>
</dbReference>
<dbReference type="GO" id="GO:0004540">
    <property type="term" value="F:RNA nuclease activity"/>
    <property type="evidence" value="ECO:0007669"/>
    <property type="project" value="InterPro"/>
</dbReference>
<dbReference type="GO" id="GO:0016787">
    <property type="term" value="F:hydrolase activity"/>
    <property type="evidence" value="ECO:0007669"/>
    <property type="project" value="UniProtKB-KW"/>
</dbReference>
<name>A0A2U8H6T6_9RHOO</name>
<proteinExistence type="predicted"/>
<dbReference type="InterPro" id="IPR008201">
    <property type="entry name" value="HepT-like"/>
</dbReference>
<evidence type="ECO:0000256" key="4">
    <source>
        <dbReference type="ARBA" id="ARBA00022741"/>
    </source>
</evidence>
<evidence type="ECO:0000256" key="2">
    <source>
        <dbReference type="ARBA" id="ARBA00022649"/>
    </source>
</evidence>
<keyword evidence="5" id="KW-0378">Hydrolase</keyword>
<evidence type="ECO:0000313" key="6">
    <source>
        <dbReference type="EMBL" id="AWI81280.1"/>
    </source>
</evidence>
<evidence type="ECO:0000256" key="3">
    <source>
        <dbReference type="ARBA" id="ARBA00022722"/>
    </source>
</evidence>
<dbReference type="EMBL" id="CP022188">
    <property type="protein sequence ID" value="AWI81280.1"/>
    <property type="molecule type" value="Genomic_DNA"/>
</dbReference>
<accession>A0A2U8H6T6</accession>